<dbReference type="HOGENOM" id="CLU_075091_0_0_1"/>
<dbReference type="Proteomes" id="UP000019804">
    <property type="component" value="Unassembled WGS sequence"/>
</dbReference>
<dbReference type="EMBL" id="KK088418">
    <property type="protein sequence ID" value="EYE96669.1"/>
    <property type="molecule type" value="Genomic_DNA"/>
</dbReference>
<dbReference type="AlphaFoldDB" id="A0A017SJ41"/>
<feature type="region of interest" description="Disordered" evidence="1">
    <location>
        <begin position="135"/>
        <end position="186"/>
    </location>
</feature>
<evidence type="ECO:0000256" key="1">
    <source>
        <dbReference type="SAM" id="MobiDB-lite"/>
    </source>
</evidence>
<feature type="region of interest" description="Disordered" evidence="1">
    <location>
        <begin position="1"/>
        <end position="21"/>
    </location>
</feature>
<dbReference type="RefSeq" id="XP_040640357.1">
    <property type="nucleotide sequence ID" value="XM_040785421.1"/>
</dbReference>
<dbReference type="STRING" id="1388766.A0A017SJ41"/>
<proteinExistence type="predicted"/>
<dbReference type="OrthoDB" id="5296805at2759"/>
<feature type="compositionally biased region" description="Basic and acidic residues" evidence="1">
    <location>
        <begin position="146"/>
        <end position="165"/>
    </location>
</feature>
<feature type="compositionally biased region" description="Basic and acidic residues" evidence="1">
    <location>
        <begin position="269"/>
        <end position="295"/>
    </location>
</feature>
<gene>
    <name evidence="2" type="ORF">EURHEDRAFT_476353</name>
</gene>
<evidence type="ECO:0000313" key="2">
    <source>
        <dbReference type="EMBL" id="EYE96669.1"/>
    </source>
</evidence>
<organism evidence="2 3">
    <name type="scientific">Aspergillus ruber (strain CBS 135680)</name>
    <dbReference type="NCBI Taxonomy" id="1388766"/>
    <lineage>
        <taxon>Eukaryota</taxon>
        <taxon>Fungi</taxon>
        <taxon>Dikarya</taxon>
        <taxon>Ascomycota</taxon>
        <taxon>Pezizomycotina</taxon>
        <taxon>Eurotiomycetes</taxon>
        <taxon>Eurotiomycetidae</taxon>
        <taxon>Eurotiales</taxon>
        <taxon>Aspergillaceae</taxon>
        <taxon>Aspergillus</taxon>
        <taxon>Aspergillus subgen. Aspergillus</taxon>
    </lineage>
</organism>
<name>A0A017SJ41_ASPRC</name>
<dbReference type="GeneID" id="63700545"/>
<protein>
    <submittedName>
        <fullName evidence="2">Uncharacterized protein</fullName>
    </submittedName>
</protein>
<feature type="region of interest" description="Disordered" evidence="1">
    <location>
        <begin position="263"/>
        <end position="295"/>
    </location>
</feature>
<reference evidence="3" key="1">
    <citation type="journal article" date="2014" name="Nat. Commun.">
        <title>Genomic adaptations of the halophilic Dead Sea filamentous fungus Eurotium rubrum.</title>
        <authorList>
            <person name="Kis-Papo T."/>
            <person name="Weig A.R."/>
            <person name="Riley R."/>
            <person name="Persoh D."/>
            <person name="Salamov A."/>
            <person name="Sun H."/>
            <person name="Lipzen A."/>
            <person name="Wasser S.P."/>
            <person name="Rambold G."/>
            <person name="Grigoriev I.V."/>
            <person name="Nevo E."/>
        </authorList>
    </citation>
    <scope>NUCLEOTIDE SEQUENCE [LARGE SCALE GENOMIC DNA]</scope>
    <source>
        <strain evidence="3">CBS 135680</strain>
    </source>
</reference>
<evidence type="ECO:0000313" key="3">
    <source>
        <dbReference type="Proteomes" id="UP000019804"/>
    </source>
</evidence>
<accession>A0A017SJ41</accession>
<keyword evidence="3" id="KW-1185">Reference proteome</keyword>
<sequence length="309" mass="35613">MPASPPAYRKPPSKPNSNANPPLQALVDSLVHKYQKASPSSTLLGLLHKPDQYALLVNALYRQISLIKRRSQALEDGQITIYDKALLELSMEGRYPIQTGVVELYLAEFLGLNEKEDVEDALGKHVALHNMLSKRDSEPNPYITPSHREFTSPRIKHDELSKPEPHSSPTTSVATINTTTKPTPNPLHERVTRMLAVYNRAKEEYQRIKHRDNVEPLHAVRFLRDTAENTIFYLRTNGLFDHGLIPELEKTFDYARDKAAQLSGGRKRHFDDDRARERERDREKRDREWRGEKRSRSGRIIDSYRPGFM</sequence>